<keyword evidence="3" id="KW-1185">Reference proteome</keyword>
<keyword evidence="1" id="KW-0732">Signal</keyword>
<evidence type="ECO:0000313" key="3">
    <source>
        <dbReference type="Proteomes" id="UP000054359"/>
    </source>
</evidence>
<accession>A0A087UXZ3</accession>
<sequence>MKTFCLVFAAALLLAFFIPCECGSKKCKKKMRRFSIIPQFADDVDSTEVEITYPPDEKLKCGNKISIINTALLPTIKHDVTGKCENVTVTFFGFGPFPVLGVHLPTG</sequence>
<feature type="chain" id="PRO_5001830986" evidence="1">
    <location>
        <begin position="23"/>
        <end position="107"/>
    </location>
</feature>
<protein>
    <submittedName>
        <fullName evidence="2">Uncharacterized protein</fullName>
    </submittedName>
</protein>
<organism evidence="2 3">
    <name type="scientific">Stegodyphus mimosarum</name>
    <name type="common">African social velvet spider</name>
    <dbReference type="NCBI Taxonomy" id="407821"/>
    <lineage>
        <taxon>Eukaryota</taxon>
        <taxon>Metazoa</taxon>
        <taxon>Ecdysozoa</taxon>
        <taxon>Arthropoda</taxon>
        <taxon>Chelicerata</taxon>
        <taxon>Arachnida</taxon>
        <taxon>Araneae</taxon>
        <taxon>Araneomorphae</taxon>
        <taxon>Entelegynae</taxon>
        <taxon>Eresoidea</taxon>
        <taxon>Eresidae</taxon>
        <taxon>Stegodyphus</taxon>
    </lineage>
</organism>
<feature type="signal peptide" evidence="1">
    <location>
        <begin position="1"/>
        <end position="22"/>
    </location>
</feature>
<evidence type="ECO:0000313" key="2">
    <source>
        <dbReference type="EMBL" id="KFM82232.1"/>
    </source>
</evidence>
<name>A0A087UXZ3_STEMI</name>
<dbReference type="OrthoDB" id="2506647at2759"/>
<reference evidence="2 3" key="1">
    <citation type="submission" date="2013-11" db="EMBL/GenBank/DDBJ databases">
        <title>Genome sequencing of Stegodyphus mimosarum.</title>
        <authorList>
            <person name="Bechsgaard J."/>
        </authorList>
    </citation>
    <scope>NUCLEOTIDE SEQUENCE [LARGE SCALE GENOMIC DNA]</scope>
</reference>
<evidence type="ECO:0000256" key="1">
    <source>
        <dbReference type="SAM" id="SignalP"/>
    </source>
</evidence>
<gene>
    <name evidence="2" type="ORF">X975_21542</name>
</gene>
<feature type="non-terminal residue" evidence="2">
    <location>
        <position position="107"/>
    </location>
</feature>
<dbReference type="AlphaFoldDB" id="A0A087UXZ3"/>
<dbReference type="Proteomes" id="UP000054359">
    <property type="component" value="Unassembled WGS sequence"/>
</dbReference>
<proteinExistence type="predicted"/>
<dbReference type="EMBL" id="KK122206">
    <property type="protein sequence ID" value="KFM82232.1"/>
    <property type="molecule type" value="Genomic_DNA"/>
</dbReference>